<gene>
    <name evidence="1" type="ORF">MNBD_BACTEROID04-982</name>
</gene>
<sequence length="125" mass="14642">MKFYKSLILFFVISFSVIGCRVVKLEPIEILTFQQKLENLFPNAEITKIEAKDYFTKAFQLIINEPLDHNNISAGTFKHYVYISHYDVKKPTILVAEGYSAYPRTYELSKILKGNQIQVEYRFYG</sequence>
<dbReference type="EMBL" id="UOER01000522">
    <property type="protein sequence ID" value="VAW25888.1"/>
    <property type="molecule type" value="Genomic_DNA"/>
</dbReference>
<dbReference type="Pfam" id="PF05576">
    <property type="entry name" value="Peptidase_S37"/>
    <property type="match status" value="1"/>
</dbReference>
<evidence type="ECO:0000313" key="1">
    <source>
        <dbReference type="EMBL" id="VAW25888.1"/>
    </source>
</evidence>
<evidence type="ECO:0008006" key="2">
    <source>
        <dbReference type="Google" id="ProtNLM"/>
    </source>
</evidence>
<dbReference type="InterPro" id="IPR008761">
    <property type="entry name" value="Peptidase_S37"/>
</dbReference>
<name>A0A3B0U6C3_9ZZZZ</name>
<organism evidence="1">
    <name type="scientific">hydrothermal vent metagenome</name>
    <dbReference type="NCBI Taxonomy" id="652676"/>
    <lineage>
        <taxon>unclassified sequences</taxon>
        <taxon>metagenomes</taxon>
        <taxon>ecological metagenomes</taxon>
    </lineage>
</organism>
<dbReference type="PROSITE" id="PS51257">
    <property type="entry name" value="PROKAR_LIPOPROTEIN"/>
    <property type="match status" value="1"/>
</dbReference>
<proteinExistence type="predicted"/>
<accession>A0A3B0U6C3</accession>
<reference evidence="1" key="1">
    <citation type="submission" date="2018-06" db="EMBL/GenBank/DDBJ databases">
        <authorList>
            <person name="Zhirakovskaya E."/>
        </authorList>
    </citation>
    <scope>NUCLEOTIDE SEQUENCE</scope>
</reference>
<feature type="non-terminal residue" evidence="1">
    <location>
        <position position="125"/>
    </location>
</feature>
<dbReference type="AlphaFoldDB" id="A0A3B0U6C3"/>
<protein>
    <recommendedName>
        <fullName evidence="2">Lipoprotein</fullName>
    </recommendedName>
</protein>